<keyword evidence="1" id="KW-0812">Transmembrane</keyword>
<feature type="transmembrane region" description="Helical" evidence="1">
    <location>
        <begin position="38"/>
        <end position="58"/>
    </location>
</feature>
<keyword evidence="3" id="KW-1185">Reference proteome</keyword>
<evidence type="ECO:0000313" key="3">
    <source>
        <dbReference type="Proteomes" id="UP001500218"/>
    </source>
</evidence>
<keyword evidence="1" id="KW-0472">Membrane</keyword>
<feature type="transmembrane region" description="Helical" evidence="1">
    <location>
        <begin position="64"/>
        <end position="88"/>
    </location>
</feature>
<reference evidence="3" key="1">
    <citation type="journal article" date="2019" name="Int. J. Syst. Evol. Microbiol.">
        <title>The Global Catalogue of Microorganisms (GCM) 10K type strain sequencing project: providing services to taxonomists for standard genome sequencing and annotation.</title>
        <authorList>
            <consortium name="The Broad Institute Genomics Platform"/>
            <consortium name="The Broad Institute Genome Sequencing Center for Infectious Disease"/>
            <person name="Wu L."/>
            <person name="Ma J."/>
        </authorList>
    </citation>
    <scope>NUCLEOTIDE SEQUENCE [LARGE SCALE GENOMIC DNA]</scope>
    <source>
        <strain evidence="3">JCM 13250</strain>
    </source>
</reference>
<feature type="transmembrane region" description="Helical" evidence="1">
    <location>
        <begin position="100"/>
        <end position="126"/>
    </location>
</feature>
<sequence length="127" mass="13519">MHFPPYLTAFGLTLLVEVPLYVAALTGLFAVRWRAAVVVALVANILTHLALWSVLRLFTGQPWYLWLVLAAEAGVCWVEYQVVAGGLARCRPARPPADRLELALVATVVVGVNGASVLAGAVAGLID</sequence>
<keyword evidence="1" id="KW-1133">Transmembrane helix</keyword>
<gene>
    <name evidence="2" type="ORF">GCM10009682_56720</name>
</gene>
<comment type="caution">
    <text evidence="2">The sequence shown here is derived from an EMBL/GenBank/DDBJ whole genome shotgun (WGS) entry which is preliminary data.</text>
</comment>
<organism evidence="2 3">
    <name type="scientific">Luedemannella flava</name>
    <dbReference type="NCBI Taxonomy" id="349316"/>
    <lineage>
        <taxon>Bacteria</taxon>
        <taxon>Bacillati</taxon>
        <taxon>Actinomycetota</taxon>
        <taxon>Actinomycetes</taxon>
        <taxon>Micromonosporales</taxon>
        <taxon>Micromonosporaceae</taxon>
        <taxon>Luedemannella</taxon>
    </lineage>
</organism>
<dbReference type="Proteomes" id="UP001500218">
    <property type="component" value="Unassembled WGS sequence"/>
</dbReference>
<feature type="transmembrane region" description="Helical" evidence="1">
    <location>
        <begin position="6"/>
        <end position="31"/>
    </location>
</feature>
<accession>A0ABP4Z0Z2</accession>
<proteinExistence type="predicted"/>
<evidence type="ECO:0000256" key="1">
    <source>
        <dbReference type="SAM" id="Phobius"/>
    </source>
</evidence>
<protein>
    <submittedName>
        <fullName evidence="2">Uncharacterized protein</fullName>
    </submittedName>
</protein>
<dbReference type="EMBL" id="BAAALT010000265">
    <property type="protein sequence ID" value="GAA1830712.1"/>
    <property type="molecule type" value="Genomic_DNA"/>
</dbReference>
<dbReference type="RefSeq" id="WP_344138934.1">
    <property type="nucleotide sequence ID" value="NZ_BAAALT010000265.1"/>
</dbReference>
<evidence type="ECO:0000313" key="2">
    <source>
        <dbReference type="EMBL" id="GAA1830712.1"/>
    </source>
</evidence>
<name>A0ABP4Z0Z2_9ACTN</name>